<proteinExistence type="inferred from homology"/>
<accession>A0A370DF32</accession>
<comment type="caution">
    <text evidence="3">The sequence shown here is derived from an EMBL/GenBank/DDBJ whole genome shotgun (WGS) entry which is preliminary data.</text>
</comment>
<dbReference type="SUPFAM" id="SSF64307">
    <property type="entry name" value="SirA-like"/>
    <property type="match status" value="1"/>
</dbReference>
<keyword evidence="4" id="KW-1185">Reference proteome</keyword>
<comment type="similarity">
    <text evidence="1">Belongs to the sulfur carrier protein TusA family.</text>
</comment>
<organism evidence="3 4">
    <name type="scientific">endosymbiont of Galathealinum brachiosum</name>
    <dbReference type="NCBI Taxonomy" id="2200906"/>
    <lineage>
        <taxon>Bacteria</taxon>
        <taxon>Pseudomonadati</taxon>
        <taxon>Pseudomonadota</taxon>
        <taxon>Gammaproteobacteria</taxon>
        <taxon>sulfur-oxidizing symbionts</taxon>
    </lineage>
</organism>
<evidence type="ECO:0000259" key="2">
    <source>
        <dbReference type="PROSITE" id="PS01148"/>
    </source>
</evidence>
<evidence type="ECO:0000313" key="4">
    <source>
        <dbReference type="Proteomes" id="UP000254266"/>
    </source>
</evidence>
<dbReference type="Pfam" id="PF01206">
    <property type="entry name" value="TusA"/>
    <property type="match status" value="1"/>
</dbReference>
<dbReference type="Gene3D" id="3.30.110.40">
    <property type="entry name" value="TusA-like domain"/>
    <property type="match status" value="1"/>
</dbReference>
<evidence type="ECO:0000256" key="1">
    <source>
        <dbReference type="ARBA" id="ARBA00008984"/>
    </source>
</evidence>
<feature type="domain" description="UPF0033" evidence="2">
    <location>
        <begin position="10"/>
        <end position="34"/>
    </location>
</feature>
<evidence type="ECO:0000313" key="3">
    <source>
        <dbReference type="EMBL" id="RDH82974.1"/>
    </source>
</evidence>
<name>A0A370DF32_9GAMM</name>
<dbReference type="InterPro" id="IPR001455">
    <property type="entry name" value="TusA-like"/>
</dbReference>
<dbReference type="EMBL" id="QFXC01000011">
    <property type="protein sequence ID" value="RDH82974.1"/>
    <property type="molecule type" value="Genomic_DNA"/>
</dbReference>
<dbReference type="PANTHER" id="PTHR33279:SF6">
    <property type="entry name" value="SULFUR CARRIER PROTEIN YEDF-RELATED"/>
    <property type="match status" value="1"/>
</dbReference>
<reference evidence="3 4" key="1">
    <citation type="journal article" date="2018" name="ISME J.">
        <title>Endosymbiont genomes yield clues of tubeworm success.</title>
        <authorList>
            <person name="Li Y."/>
            <person name="Liles M.R."/>
            <person name="Halanych K.M."/>
        </authorList>
    </citation>
    <scope>NUCLEOTIDE SEQUENCE [LARGE SCALE GENOMIC DNA]</scope>
    <source>
        <strain evidence="3">A1464</strain>
    </source>
</reference>
<protein>
    <submittedName>
        <fullName evidence="3">Sulfurtransferase TusA</fullName>
    </submittedName>
</protein>
<dbReference type="GO" id="GO:0016740">
    <property type="term" value="F:transferase activity"/>
    <property type="evidence" value="ECO:0007669"/>
    <property type="project" value="UniProtKB-KW"/>
</dbReference>
<sequence length="83" mass="9171">MKMNESDDSLDVCGMCCPMPLISLSKSAGSLEAGKTLRIIGDDPIFEQGVRDFCELNQHEILSVKPQVGRMIEIIIKISESEE</sequence>
<dbReference type="PROSITE" id="PS01148">
    <property type="entry name" value="UPF0033"/>
    <property type="match status" value="1"/>
</dbReference>
<dbReference type="CDD" id="cd00291">
    <property type="entry name" value="SirA_YedF_YeeD"/>
    <property type="match status" value="1"/>
</dbReference>
<dbReference type="Proteomes" id="UP000254266">
    <property type="component" value="Unassembled WGS sequence"/>
</dbReference>
<dbReference type="PANTHER" id="PTHR33279">
    <property type="entry name" value="SULFUR CARRIER PROTEIN YEDF-RELATED"/>
    <property type="match status" value="1"/>
</dbReference>
<dbReference type="InterPro" id="IPR036868">
    <property type="entry name" value="TusA-like_sf"/>
</dbReference>
<dbReference type="AlphaFoldDB" id="A0A370DF32"/>
<gene>
    <name evidence="3" type="ORF">DIZ80_11975</name>
</gene>